<dbReference type="InterPro" id="IPR011658">
    <property type="entry name" value="PA14_dom"/>
</dbReference>
<dbReference type="InterPro" id="IPR018247">
    <property type="entry name" value="EF_Hand_1_Ca_BS"/>
</dbReference>
<dbReference type="SUPFAM" id="SSF49899">
    <property type="entry name" value="Concanavalin A-like lectins/glucanases"/>
    <property type="match status" value="1"/>
</dbReference>
<dbReference type="InterPro" id="IPR052387">
    <property type="entry name" value="Fibrocystin"/>
</dbReference>
<dbReference type="PROSITE" id="PS00018">
    <property type="entry name" value="EF_HAND_1"/>
    <property type="match status" value="1"/>
</dbReference>
<sequence>MAAYVGLVDGHSVIVEGEDTPGMPMCDLNETHKCPYQNGFPRGVNLHDFAKEMRHWEQRTGRASHPNCRPCLACSEMDFAGYIIAMAHFHRHYDNCPKDHGVVEARNVAFSQGASMHLYHDYSAGNYPYDVPKDFPGAWGRRPYTWWTDPVWAELNVPNRVTPNHRIERSSFNNTHCGTAVAFATSGVYTIPTLPVTGNVFLVGGVGLNGASRTYRDLATTITDFVSPFNDHAATRTQGVGSPNDGAEPAGKEKFNNPSNPMWNFNENFLSNAPMTVLMGAAAQNNIITGPVRLHGSDLENADSTPFKNNVINAPGQDYCIAVWPRGVKTGISDNVAFGCHTCMGFRKADGTSGGIARRMKLADCNIGLMYMASGPDSKNHDATRVVFTVEDTKIYAMSTGNGVGMTNPKVHSAQLGEPGAPDWWNVGPKFETLGHSSVTLWFMSEVKRVEFVGFNKNKGGKAFGFGQKAPGDVGDFDMHPVFVTATTFTDMDAQSIVDFGSTVGYGTGLQQCLQIDCDGRRNSLLVDVDGSILGQPGTIVSKPWKFYDKMRYVDPMGFDTMEDLIPFPQRYDRFGDAIPFPKGVDHGTGGNLEYECLASSTKADSTPGCDVLCMNAGHWVPCAGVPGLAPGTRIVAVREDGGLIRLDALHHGWRYANGYVRTQDCKLTMHWDPAHGGSAKPESQHARRFGRVNPGEFGTHINTSRVVATKGPVYTVPGVWKDGCTEDATMKAWKCPGGQHRHLLIEVMDWDFMSRRYAPVSVEVNDQFAPQGGALNILTGPAMMWTGVRVQVFHALGYLGLRHNIYFSANPPSHLRLHLQHAPADSGVVVCVYYGLPNMIYAYVGGKKKEPLVNATPNWDNLVLTRLTPDMPHGTYYYDRVGVETGRPGYLYAVIRGSQHIDLKISHKVQLTTKISVSANWGGWKNASGDNFFNKGINGLVRNIALLIGAPPGRVKILGEGSAAKGTFWNEDTTSKAFAEWMWKQNKSMAYSPMDHWLTAPTSRGFVNATPGQLNASLLHLPEPEQRAALLQTFDKERHHLIQAALSNEGKSWQSAMGLLTSDEQRAVYDMRAQEELAANGACELDKVLMAQKLKEDKAALGTPCQATGGQPCDLPIMLAVDDEDYTPAAAKPVAVDEVADAVAISEDESNKAEMKIEAQADGMFQSGAFTNAGSGPSLLELHSGAAVSYPILNAKVDNVPHMNAPLGWRCNASWYSDGSICHCDCGIWDPDCDKGSIIVPVTSNSSRLQLLDKKQVGVLMNLVDADGNANGVLDGNELITLQGRLGQSALFGVAQLIIQAQERGYNLKSTDPNAMRLGDFAMLAARPTAECGHLLKDGRPVNASLATFMPVCVRDSEFKPVVKQATGRCAILPEMQVGSQCMVPGHVGVHGVSYSRNNDTNATNAVVPSPAAVCGSLSRIFKKGQGVGGHRSAGLGVTTAKWAHAGGEFIPGTDLPFLDMNQVGTPRLDKTFARGFSFYATIRVDRHESNMPLFSFGIPRGSQHDSWRHQHISVFTRRESNEMLGLMFHTGYSTRDHNRYFHKTAVLRVAETTTLLFTVAPSGKLVIMKKGILVGEKDFRTNKMAKGPYDYMWIAGGSQGKCLWRSCHDNYGFEGMITDIRVWDKVVTWNEAAVGSQPGVPPVDTGDDPAGDLPASCIASRRNTWDFICDDEVPKELAADYGVGTGSGSEADEQVKRAFDQREDQGEVTVCGSSSSIKTGIFHGRFGDGLTGEYFRMRMGCNPPFLFGRIPKLVRVDKTIDFDNNMGFRAAFNEYAVRWTGKILIDAAGTYKFKLESKDGSFLAVGGRLLINNGHCHSPRTIEGTTTLTKGGHQISILYFNRGPRGTPQGKIRLSYYGVDTGNTWITVPQAKLGSAPMRMSKLGRHDQDDATNVTEAVKLGQFVYDEKTRVGVMPVGACDFQCRAGNRKDMSAPFRFFCKAPAVVSFVANVNQDADKAMVWLDTLPVQIWDVSPAASLVEQAALAANTATEKTTMEEAYMLRQAERGNATAALLHSLSGAAMPSFIIAPSAPSPDFQVTAGEHTILVQGRPGEDEAFALQGLRLEKGRDSCVFFLEGKDKLPEDC</sequence>
<organism evidence="4">
    <name type="scientific">Alexandrium andersonii</name>
    <dbReference type="NCBI Taxonomy" id="327968"/>
    <lineage>
        <taxon>Eukaryota</taxon>
        <taxon>Sar</taxon>
        <taxon>Alveolata</taxon>
        <taxon>Dinophyceae</taxon>
        <taxon>Gonyaulacales</taxon>
        <taxon>Pyrocystaceae</taxon>
        <taxon>Alexandrium</taxon>
    </lineage>
</organism>
<dbReference type="EMBL" id="HBGQ01103651">
    <property type="protein sequence ID" value="CAD9545698.1"/>
    <property type="molecule type" value="Transcribed_RNA"/>
</dbReference>
<protein>
    <recommendedName>
        <fullName evidence="3">PA14 domain-containing protein</fullName>
    </recommendedName>
</protein>
<evidence type="ECO:0000256" key="1">
    <source>
        <dbReference type="ARBA" id="ARBA00022729"/>
    </source>
</evidence>
<gene>
    <name evidence="4" type="ORF">AAND1436_LOCUS49568</name>
</gene>
<dbReference type="Gene3D" id="3.90.182.10">
    <property type="entry name" value="Toxin - Anthrax Protective Antigen,domain 1"/>
    <property type="match status" value="1"/>
</dbReference>
<proteinExistence type="predicted"/>
<feature type="region of interest" description="Disordered" evidence="2">
    <location>
        <begin position="234"/>
        <end position="258"/>
    </location>
</feature>
<dbReference type="PANTHER" id="PTHR46769">
    <property type="entry name" value="POLYCYSTIC KIDNEY AND HEPATIC DISEASE 1 (AUTOSOMAL RECESSIVE)-LIKE 1"/>
    <property type="match status" value="1"/>
</dbReference>
<dbReference type="Pfam" id="PF07691">
    <property type="entry name" value="PA14"/>
    <property type="match status" value="1"/>
</dbReference>
<reference evidence="4" key="1">
    <citation type="submission" date="2021-01" db="EMBL/GenBank/DDBJ databases">
        <authorList>
            <person name="Corre E."/>
            <person name="Pelletier E."/>
            <person name="Niang G."/>
            <person name="Scheremetjew M."/>
            <person name="Finn R."/>
            <person name="Kale V."/>
            <person name="Holt S."/>
            <person name="Cochrane G."/>
            <person name="Meng A."/>
            <person name="Brown T."/>
            <person name="Cohen L."/>
        </authorList>
    </citation>
    <scope>NUCLEOTIDE SEQUENCE</scope>
    <source>
        <strain evidence="4">CCMP2222</strain>
    </source>
</reference>
<accession>A0A7S2NK41</accession>
<dbReference type="InterPro" id="IPR013320">
    <property type="entry name" value="ConA-like_dom_sf"/>
</dbReference>
<evidence type="ECO:0000313" key="4">
    <source>
        <dbReference type="EMBL" id="CAD9545698.1"/>
    </source>
</evidence>
<name>A0A7S2NK41_9DINO</name>
<keyword evidence="1" id="KW-0732">Signal</keyword>
<evidence type="ECO:0000259" key="3">
    <source>
        <dbReference type="PROSITE" id="PS51820"/>
    </source>
</evidence>
<dbReference type="PROSITE" id="PS51820">
    <property type="entry name" value="PA14"/>
    <property type="match status" value="1"/>
</dbReference>
<dbReference type="Gene3D" id="2.60.120.200">
    <property type="match status" value="1"/>
</dbReference>
<evidence type="ECO:0000256" key="2">
    <source>
        <dbReference type="SAM" id="MobiDB-lite"/>
    </source>
</evidence>
<feature type="domain" description="PA14" evidence="3">
    <location>
        <begin position="1727"/>
        <end position="1874"/>
    </location>
</feature>
<dbReference type="PANTHER" id="PTHR46769:SF2">
    <property type="entry name" value="FIBROCYSTIN-L ISOFORM 2 PRECURSOR-RELATED"/>
    <property type="match status" value="1"/>
</dbReference>
<dbReference type="SUPFAM" id="SSF56988">
    <property type="entry name" value="Anthrax protective antigen"/>
    <property type="match status" value="1"/>
</dbReference>
<dbReference type="InterPro" id="IPR037524">
    <property type="entry name" value="PA14/GLEYA"/>
</dbReference>
<dbReference type="SMART" id="SM00758">
    <property type="entry name" value="PA14"/>
    <property type="match status" value="1"/>
</dbReference>